<proteinExistence type="predicted"/>
<dbReference type="Proteomes" id="UP000249204">
    <property type="component" value="Unassembled WGS sequence"/>
</dbReference>
<evidence type="ECO:0000313" key="3">
    <source>
        <dbReference type="Proteomes" id="UP000249204"/>
    </source>
</evidence>
<feature type="region of interest" description="Disordered" evidence="1">
    <location>
        <begin position="1"/>
        <end position="26"/>
    </location>
</feature>
<gene>
    <name evidence="2" type="ORF">DN757_13665</name>
</gene>
<feature type="compositionally biased region" description="Basic and acidic residues" evidence="1">
    <location>
        <begin position="1"/>
        <end position="10"/>
    </location>
</feature>
<accession>A0A2W6NGP1</accession>
<organism evidence="2 3">
    <name type="scientific">Paenibacillus silvae</name>
    <dbReference type="NCBI Taxonomy" id="1325358"/>
    <lineage>
        <taxon>Bacteria</taxon>
        <taxon>Bacillati</taxon>
        <taxon>Bacillota</taxon>
        <taxon>Bacilli</taxon>
        <taxon>Bacillales</taxon>
        <taxon>Paenibacillaceae</taxon>
        <taxon>Paenibacillus</taxon>
    </lineage>
</organism>
<comment type="caution">
    <text evidence="2">The sequence shown here is derived from an EMBL/GenBank/DDBJ whole genome shotgun (WGS) entry which is preliminary data.</text>
</comment>
<protein>
    <submittedName>
        <fullName evidence="2">Uncharacterized protein</fullName>
    </submittedName>
</protein>
<evidence type="ECO:0000256" key="1">
    <source>
        <dbReference type="SAM" id="MobiDB-lite"/>
    </source>
</evidence>
<name>A0A2W6NGP1_9BACL</name>
<sequence length="59" mass="6750">MKLDEGHGSCEELGATVKNSPAYREQHGMKEDAVNWGDPPPHGFFFLGIRKEMLYKSRR</sequence>
<dbReference type="EMBL" id="QKWW01000036">
    <property type="protein sequence ID" value="PZT55127.1"/>
    <property type="molecule type" value="Genomic_DNA"/>
</dbReference>
<reference evidence="2 3" key="1">
    <citation type="submission" date="2018-06" db="EMBL/GenBank/DDBJ databases">
        <title>Isolation of heavy metals resistant Paenibacillus silvae NC2 from Gold-Copper mine in ZiJin, China.</title>
        <authorList>
            <person name="Xu J."/>
            <person name="Mazhar H.S."/>
            <person name="Rensing C."/>
        </authorList>
    </citation>
    <scope>NUCLEOTIDE SEQUENCE [LARGE SCALE GENOMIC DNA]</scope>
    <source>
        <strain evidence="2 3">NC2</strain>
    </source>
</reference>
<dbReference type="AlphaFoldDB" id="A0A2W6NGP1"/>
<evidence type="ECO:0000313" key="2">
    <source>
        <dbReference type="EMBL" id="PZT55127.1"/>
    </source>
</evidence>